<organism evidence="2 3">
    <name type="scientific">Chara braunii</name>
    <name type="common">Braun's stonewort</name>
    <dbReference type="NCBI Taxonomy" id="69332"/>
    <lineage>
        <taxon>Eukaryota</taxon>
        <taxon>Viridiplantae</taxon>
        <taxon>Streptophyta</taxon>
        <taxon>Charophyceae</taxon>
        <taxon>Charales</taxon>
        <taxon>Characeae</taxon>
        <taxon>Chara</taxon>
    </lineage>
</organism>
<keyword evidence="3" id="KW-1185">Reference proteome</keyword>
<protein>
    <submittedName>
        <fullName evidence="2">Uncharacterized protein</fullName>
    </submittedName>
</protein>
<evidence type="ECO:0000256" key="1">
    <source>
        <dbReference type="SAM" id="MobiDB-lite"/>
    </source>
</evidence>
<gene>
    <name evidence="2" type="ORF">CBR_g50302</name>
</gene>
<name>A0A388K5C5_CHABU</name>
<feature type="region of interest" description="Disordered" evidence="1">
    <location>
        <begin position="68"/>
        <end position="137"/>
    </location>
</feature>
<dbReference type="Gramene" id="GBG65260">
    <property type="protein sequence ID" value="GBG65260"/>
    <property type="gene ID" value="CBR_g50302"/>
</dbReference>
<evidence type="ECO:0000313" key="3">
    <source>
        <dbReference type="Proteomes" id="UP000265515"/>
    </source>
</evidence>
<dbReference type="EMBL" id="BFEA01000060">
    <property type="protein sequence ID" value="GBG65260.1"/>
    <property type="molecule type" value="Genomic_DNA"/>
</dbReference>
<comment type="caution">
    <text evidence="2">The sequence shown here is derived from an EMBL/GenBank/DDBJ whole genome shotgun (WGS) entry which is preliminary data.</text>
</comment>
<feature type="region of interest" description="Disordered" evidence="1">
    <location>
        <begin position="1"/>
        <end position="54"/>
    </location>
</feature>
<accession>A0A388K5C5</accession>
<evidence type="ECO:0000313" key="2">
    <source>
        <dbReference type="EMBL" id="GBG65260.1"/>
    </source>
</evidence>
<dbReference type="AlphaFoldDB" id="A0A388K5C5"/>
<dbReference type="Proteomes" id="UP000265515">
    <property type="component" value="Unassembled WGS sequence"/>
</dbReference>
<feature type="compositionally biased region" description="Polar residues" evidence="1">
    <location>
        <begin position="38"/>
        <end position="48"/>
    </location>
</feature>
<feature type="compositionally biased region" description="Low complexity" evidence="1">
    <location>
        <begin position="10"/>
        <end position="19"/>
    </location>
</feature>
<reference evidence="2 3" key="1">
    <citation type="journal article" date="2018" name="Cell">
        <title>The Chara Genome: Secondary Complexity and Implications for Plant Terrestrialization.</title>
        <authorList>
            <person name="Nishiyama T."/>
            <person name="Sakayama H."/>
            <person name="Vries J.D."/>
            <person name="Buschmann H."/>
            <person name="Saint-Marcoux D."/>
            <person name="Ullrich K.K."/>
            <person name="Haas F.B."/>
            <person name="Vanderstraeten L."/>
            <person name="Becker D."/>
            <person name="Lang D."/>
            <person name="Vosolsobe S."/>
            <person name="Rombauts S."/>
            <person name="Wilhelmsson P.K.I."/>
            <person name="Janitza P."/>
            <person name="Kern R."/>
            <person name="Heyl A."/>
            <person name="Rumpler F."/>
            <person name="Villalobos L.I.A.C."/>
            <person name="Clay J.M."/>
            <person name="Skokan R."/>
            <person name="Toyoda A."/>
            <person name="Suzuki Y."/>
            <person name="Kagoshima H."/>
            <person name="Schijlen E."/>
            <person name="Tajeshwar N."/>
            <person name="Catarino B."/>
            <person name="Hetherington A.J."/>
            <person name="Saltykova A."/>
            <person name="Bonnot C."/>
            <person name="Breuninger H."/>
            <person name="Symeonidi A."/>
            <person name="Radhakrishnan G.V."/>
            <person name="Van Nieuwerburgh F."/>
            <person name="Deforce D."/>
            <person name="Chang C."/>
            <person name="Karol K.G."/>
            <person name="Hedrich R."/>
            <person name="Ulvskov P."/>
            <person name="Glockner G."/>
            <person name="Delwiche C.F."/>
            <person name="Petrasek J."/>
            <person name="Van de Peer Y."/>
            <person name="Friml J."/>
            <person name="Beilby M."/>
            <person name="Dolan L."/>
            <person name="Kohara Y."/>
            <person name="Sugano S."/>
            <person name="Fujiyama A."/>
            <person name="Delaux P.-M."/>
            <person name="Quint M."/>
            <person name="TheiBen G."/>
            <person name="Hagemann M."/>
            <person name="Harholt J."/>
            <person name="Dunand C."/>
            <person name="Zachgo S."/>
            <person name="Langdale J."/>
            <person name="Maumus F."/>
            <person name="Straeten D.V.D."/>
            <person name="Gould S.B."/>
            <person name="Rensing S.A."/>
        </authorList>
    </citation>
    <scope>NUCLEOTIDE SEQUENCE [LARGE SCALE GENOMIC DNA]</scope>
    <source>
        <strain evidence="2 3">S276</strain>
    </source>
</reference>
<proteinExistence type="predicted"/>
<feature type="compositionally biased region" description="Basic and acidic residues" evidence="1">
    <location>
        <begin position="108"/>
        <end position="127"/>
    </location>
</feature>
<sequence>MPGCLAAGKSTAEASASREAATDVALPADQRTDVAQPADQQQSANVPSATDGGVTAAIQHGVEVEDLDAARKRRKLPASRSEREEGELSHRRAVTIGTGEVTRLSADPQREDQAQRQDSSRAIDNTRGRKRKLHGEEVVSSKGDVVVGLRSRVR</sequence>
<feature type="compositionally biased region" description="Basic and acidic residues" evidence="1">
    <location>
        <begin position="80"/>
        <end position="90"/>
    </location>
</feature>